<reference evidence="2 3" key="1">
    <citation type="submission" date="2018-01" db="EMBL/GenBank/DDBJ databases">
        <title>Whole genome sequencing of Histamine producing bacteria.</title>
        <authorList>
            <person name="Butler K."/>
        </authorList>
    </citation>
    <scope>NUCLEOTIDE SEQUENCE [LARGE SCALE GENOMIC DNA]</scope>
    <source>
        <strain evidence="2 3">DSM 100436</strain>
    </source>
</reference>
<accession>A0A2T3NV72</accession>
<evidence type="ECO:0000313" key="2">
    <source>
        <dbReference type="EMBL" id="PSW20180.1"/>
    </source>
</evidence>
<dbReference type="EMBL" id="PYMA01000004">
    <property type="protein sequence ID" value="PSW20180.1"/>
    <property type="molecule type" value="Genomic_DNA"/>
</dbReference>
<dbReference type="Gene3D" id="3.10.450.50">
    <property type="match status" value="1"/>
</dbReference>
<sequence length="143" mass="16543">MTQQSEAITTKFVQAYSELNKHNLSILEDLYDNDVVFEDPAHRMEGWDSLHQYFTRLFSAVTECDFDIHESVSQGDVAYLQWTMSFSHPRIDGGKQRKVRGCSRLEFANGRVIHHRDYFDMGEMIYEGVPILGALVRHLKASL</sequence>
<keyword evidence="3" id="KW-1185">Reference proteome</keyword>
<protein>
    <submittedName>
        <fullName evidence="2">Nuclear transport factor 2 family protein</fullName>
    </submittedName>
</protein>
<dbReference type="AlphaFoldDB" id="A0A2T3NV72"/>
<proteinExistence type="predicted"/>
<feature type="domain" description="SnoaL-like" evidence="1">
    <location>
        <begin position="14"/>
        <end position="115"/>
    </location>
</feature>
<evidence type="ECO:0000313" key="3">
    <source>
        <dbReference type="Proteomes" id="UP000241771"/>
    </source>
</evidence>
<dbReference type="Pfam" id="PF12680">
    <property type="entry name" value="SnoaL_2"/>
    <property type="match status" value="1"/>
</dbReference>
<dbReference type="RefSeq" id="WP_036832462.1">
    <property type="nucleotide sequence ID" value="NZ_JGVO01001625.1"/>
</dbReference>
<organism evidence="2 3">
    <name type="scientific">Photobacterium sanctipauli</name>
    <dbReference type="NCBI Taxonomy" id="1342794"/>
    <lineage>
        <taxon>Bacteria</taxon>
        <taxon>Pseudomonadati</taxon>
        <taxon>Pseudomonadota</taxon>
        <taxon>Gammaproteobacteria</taxon>
        <taxon>Vibrionales</taxon>
        <taxon>Vibrionaceae</taxon>
        <taxon>Photobacterium</taxon>
    </lineage>
</organism>
<dbReference type="SUPFAM" id="SSF54427">
    <property type="entry name" value="NTF2-like"/>
    <property type="match status" value="1"/>
</dbReference>
<dbReference type="InterPro" id="IPR037401">
    <property type="entry name" value="SnoaL-like"/>
</dbReference>
<comment type="caution">
    <text evidence="2">The sequence shown here is derived from an EMBL/GenBank/DDBJ whole genome shotgun (WGS) entry which is preliminary data.</text>
</comment>
<dbReference type="Proteomes" id="UP000241771">
    <property type="component" value="Unassembled WGS sequence"/>
</dbReference>
<evidence type="ECO:0000259" key="1">
    <source>
        <dbReference type="Pfam" id="PF12680"/>
    </source>
</evidence>
<dbReference type="InterPro" id="IPR032710">
    <property type="entry name" value="NTF2-like_dom_sf"/>
</dbReference>
<gene>
    <name evidence="2" type="ORF">C9I98_08985</name>
</gene>
<dbReference type="OrthoDB" id="1115105at2"/>
<name>A0A2T3NV72_9GAMM</name>